<name>A0AAN1WI27_9GAMM</name>
<dbReference type="AlphaFoldDB" id="A0AAN1WI27"/>
<evidence type="ECO:0000256" key="1">
    <source>
        <dbReference type="SAM" id="SignalP"/>
    </source>
</evidence>
<feature type="signal peptide" evidence="1">
    <location>
        <begin position="1"/>
        <end position="25"/>
    </location>
</feature>
<evidence type="ECO:0000313" key="3">
    <source>
        <dbReference type="Proteomes" id="UP001320119"/>
    </source>
</evidence>
<protein>
    <recommendedName>
        <fullName evidence="4">Lipoprotein</fullName>
    </recommendedName>
</protein>
<dbReference type="Proteomes" id="UP001320119">
    <property type="component" value="Chromosome"/>
</dbReference>
<evidence type="ECO:0000313" key="2">
    <source>
        <dbReference type="EMBL" id="BCD98004.1"/>
    </source>
</evidence>
<dbReference type="KEGG" id="marq:MARGE09_P2205"/>
<dbReference type="PROSITE" id="PS51257">
    <property type="entry name" value="PROKAR_LIPOPROTEIN"/>
    <property type="match status" value="1"/>
</dbReference>
<keyword evidence="1" id="KW-0732">Signal</keyword>
<reference evidence="2 3" key="1">
    <citation type="journal article" date="2022" name="IScience">
        <title>An ultrasensitive nanofiber-based assay for enzymatic hydrolysis and deep-sea microbial degradation of cellulose.</title>
        <authorList>
            <person name="Tsudome M."/>
            <person name="Tachioka M."/>
            <person name="Miyazaki M."/>
            <person name="Uchimura K."/>
            <person name="Tsuda M."/>
            <person name="Takaki Y."/>
            <person name="Deguchi S."/>
        </authorList>
    </citation>
    <scope>NUCLEOTIDE SEQUENCE [LARGE SCALE GENOMIC DNA]</scope>
    <source>
        <strain evidence="2 3">GE09</strain>
    </source>
</reference>
<evidence type="ECO:0008006" key="4">
    <source>
        <dbReference type="Google" id="ProtNLM"/>
    </source>
</evidence>
<keyword evidence="3" id="KW-1185">Reference proteome</keyword>
<sequence>MTKANRLIRGAILASALSLAAALLASCETTSAVVGASQKGLGALSCGEIYNTFQAYDRDKISIDAAKQLSSSLGVPYTGGSGASYFDTIKATANVALAAQGCNPL</sequence>
<dbReference type="RefSeq" id="WP_236982057.1">
    <property type="nucleotide sequence ID" value="NZ_AP023086.1"/>
</dbReference>
<organism evidence="2 3">
    <name type="scientific">Marinagarivorans cellulosilyticus</name>
    <dbReference type="NCBI Taxonomy" id="2721545"/>
    <lineage>
        <taxon>Bacteria</taxon>
        <taxon>Pseudomonadati</taxon>
        <taxon>Pseudomonadota</taxon>
        <taxon>Gammaproteobacteria</taxon>
        <taxon>Cellvibrionales</taxon>
        <taxon>Cellvibrionaceae</taxon>
        <taxon>Marinagarivorans</taxon>
    </lineage>
</organism>
<accession>A0AAN1WI27</accession>
<proteinExistence type="predicted"/>
<feature type="chain" id="PRO_5042887042" description="Lipoprotein" evidence="1">
    <location>
        <begin position="26"/>
        <end position="105"/>
    </location>
</feature>
<dbReference type="EMBL" id="AP023086">
    <property type="protein sequence ID" value="BCD98004.1"/>
    <property type="molecule type" value="Genomic_DNA"/>
</dbReference>
<gene>
    <name evidence="2" type="ORF">MARGE09_P2205</name>
</gene>